<comment type="caution">
    <text evidence="1">The sequence shown here is derived from an EMBL/GenBank/DDBJ whole genome shotgun (WGS) entry which is preliminary data.</text>
</comment>
<reference evidence="1 2" key="1">
    <citation type="journal article" date="2020" name="BMC Genomics">
        <title>Intraspecific diversification of the crop wild relative Brassica cretica Lam. using demographic model selection.</title>
        <authorList>
            <person name="Kioukis A."/>
            <person name="Michalopoulou V.A."/>
            <person name="Briers L."/>
            <person name="Pirintsos S."/>
            <person name="Studholme D.J."/>
            <person name="Pavlidis P."/>
            <person name="Sarris P.F."/>
        </authorList>
    </citation>
    <scope>NUCLEOTIDE SEQUENCE [LARGE SCALE GENOMIC DNA]</scope>
    <source>
        <strain evidence="2">cv. PFS-1207/04</strain>
    </source>
</reference>
<keyword evidence="2" id="KW-1185">Reference proteome</keyword>
<name>A0ABQ7CEN7_BRACR</name>
<protein>
    <submittedName>
        <fullName evidence="1">Uncharacterized protein</fullName>
    </submittedName>
</protein>
<accession>A0ABQ7CEN7</accession>
<evidence type="ECO:0000313" key="2">
    <source>
        <dbReference type="Proteomes" id="UP000266723"/>
    </source>
</evidence>
<organism evidence="1 2">
    <name type="scientific">Brassica cretica</name>
    <name type="common">Mustard</name>
    <dbReference type="NCBI Taxonomy" id="69181"/>
    <lineage>
        <taxon>Eukaryota</taxon>
        <taxon>Viridiplantae</taxon>
        <taxon>Streptophyta</taxon>
        <taxon>Embryophyta</taxon>
        <taxon>Tracheophyta</taxon>
        <taxon>Spermatophyta</taxon>
        <taxon>Magnoliopsida</taxon>
        <taxon>eudicotyledons</taxon>
        <taxon>Gunneridae</taxon>
        <taxon>Pentapetalae</taxon>
        <taxon>rosids</taxon>
        <taxon>malvids</taxon>
        <taxon>Brassicales</taxon>
        <taxon>Brassicaceae</taxon>
        <taxon>Brassiceae</taxon>
        <taxon>Brassica</taxon>
    </lineage>
</organism>
<dbReference type="Proteomes" id="UP000266723">
    <property type="component" value="Unassembled WGS sequence"/>
</dbReference>
<sequence length="215" mass="23704">MTFPRCSSPVEWSCEVEFSSADICRSAREDCTSSYQNIFLNSSSVAALAVALAAETSVRVIWVVPVDRCPRQFGRYVATWSALDRSLRSDRPSGLVGRYVATDSFVGWSLHSNRPSGLVGRYVATDSFAGWSLCRNRPSGLVGRYVATNSLAGRSLRIDRPSGLVGHYVATGSFADRSLRGDLVWILFRCFMNVFLDYGCSVSTNQPRLVQDFTA</sequence>
<dbReference type="EMBL" id="QGKV02000832">
    <property type="protein sequence ID" value="KAF3550136.1"/>
    <property type="molecule type" value="Genomic_DNA"/>
</dbReference>
<evidence type="ECO:0000313" key="1">
    <source>
        <dbReference type="EMBL" id="KAF3550136.1"/>
    </source>
</evidence>
<gene>
    <name evidence="1" type="ORF">DY000_02008257</name>
</gene>
<proteinExistence type="predicted"/>